<keyword evidence="1" id="KW-0812">Transmembrane</keyword>
<feature type="transmembrane region" description="Helical" evidence="1">
    <location>
        <begin position="12"/>
        <end position="42"/>
    </location>
</feature>
<feature type="transmembrane region" description="Helical" evidence="1">
    <location>
        <begin position="48"/>
        <end position="71"/>
    </location>
</feature>
<evidence type="ECO:0000313" key="2">
    <source>
        <dbReference type="EMBL" id="TWI00267.1"/>
    </source>
</evidence>
<accession>A0A562KY34</accession>
<sequence>MADASSMSPRAGLVVASALVAMALAIVAYGLVVAMSGAQWMWASLKPLLAIAPAAAASAGLAAWWVGGWHAGDTTGKPPLRMAFRIVALAFVQFPVFVLAGLLVSQLLDQVFAAQSLGFREAWPLLSAIAVYALMLGVLLGALPAMAIELFICRRYLRQTAATVRGGK</sequence>
<proteinExistence type="predicted"/>
<name>A0A562KY34_9GAMM</name>
<dbReference type="RefSeq" id="WP_144900301.1">
    <property type="nucleotide sequence ID" value="NZ_VLKN01000007.1"/>
</dbReference>
<keyword evidence="3" id="KW-1185">Reference proteome</keyword>
<feature type="transmembrane region" description="Helical" evidence="1">
    <location>
        <begin position="125"/>
        <end position="148"/>
    </location>
</feature>
<keyword evidence="1" id="KW-0472">Membrane</keyword>
<comment type="caution">
    <text evidence="2">The sequence shown here is derived from an EMBL/GenBank/DDBJ whole genome shotgun (WGS) entry which is preliminary data.</text>
</comment>
<dbReference type="AlphaFoldDB" id="A0A562KY34"/>
<organism evidence="2 3">
    <name type="scientific">Luteimonas cucumeris</name>
    <dbReference type="NCBI Taxonomy" id="985012"/>
    <lineage>
        <taxon>Bacteria</taxon>
        <taxon>Pseudomonadati</taxon>
        <taxon>Pseudomonadota</taxon>
        <taxon>Gammaproteobacteria</taxon>
        <taxon>Lysobacterales</taxon>
        <taxon>Lysobacteraceae</taxon>
        <taxon>Luteimonas</taxon>
    </lineage>
</organism>
<dbReference type="EMBL" id="VLKN01000007">
    <property type="protein sequence ID" value="TWI00267.1"/>
    <property type="molecule type" value="Genomic_DNA"/>
</dbReference>
<dbReference type="Proteomes" id="UP000315167">
    <property type="component" value="Unassembled WGS sequence"/>
</dbReference>
<keyword evidence="1" id="KW-1133">Transmembrane helix</keyword>
<feature type="transmembrane region" description="Helical" evidence="1">
    <location>
        <begin position="83"/>
        <end position="105"/>
    </location>
</feature>
<dbReference type="OrthoDB" id="5988647at2"/>
<protein>
    <submittedName>
        <fullName evidence="2">Uncharacterized protein</fullName>
    </submittedName>
</protein>
<evidence type="ECO:0000256" key="1">
    <source>
        <dbReference type="SAM" id="Phobius"/>
    </source>
</evidence>
<reference evidence="2 3" key="1">
    <citation type="journal article" date="2015" name="Stand. Genomic Sci.">
        <title>Genomic Encyclopedia of Bacterial and Archaeal Type Strains, Phase III: the genomes of soil and plant-associated and newly described type strains.</title>
        <authorList>
            <person name="Whitman W.B."/>
            <person name="Woyke T."/>
            <person name="Klenk H.P."/>
            <person name="Zhou Y."/>
            <person name="Lilburn T.G."/>
            <person name="Beck B.J."/>
            <person name="De Vos P."/>
            <person name="Vandamme P."/>
            <person name="Eisen J.A."/>
            <person name="Garrity G."/>
            <person name="Hugenholtz P."/>
            <person name="Kyrpides N.C."/>
        </authorList>
    </citation>
    <scope>NUCLEOTIDE SEQUENCE [LARGE SCALE GENOMIC DNA]</scope>
    <source>
        <strain evidence="2 3">CGMCC 1.10821</strain>
    </source>
</reference>
<evidence type="ECO:0000313" key="3">
    <source>
        <dbReference type="Proteomes" id="UP000315167"/>
    </source>
</evidence>
<gene>
    <name evidence="2" type="ORF">IP90_02813</name>
</gene>